<organism evidence="2">
    <name type="scientific">Cryptococcus bacillisporus CA1280</name>
    <dbReference type="NCBI Taxonomy" id="1296109"/>
    <lineage>
        <taxon>Eukaryota</taxon>
        <taxon>Fungi</taxon>
        <taxon>Dikarya</taxon>
        <taxon>Basidiomycota</taxon>
        <taxon>Agaricomycotina</taxon>
        <taxon>Tremellomycetes</taxon>
        <taxon>Tremellales</taxon>
        <taxon>Cryptococcaceae</taxon>
        <taxon>Cryptococcus</taxon>
        <taxon>Cryptococcus gattii species complex</taxon>
    </lineage>
</organism>
<dbReference type="CDD" id="cd16841">
    <property type="entry name" value="RraA_family"/>
    <property type="match status" value="1"/>
</dbReference>
<dbReference type="OrthoDB" id="1476984at2759"/>
<comment type="cofactor">
    <cofactor evidence="1">
        <name>Mg(2+)</name>
        <dbReference type="ChEBI" id="CHEBI:18420"/>
    </cofactor>
</comment>
<dbReference type="Gene3D" id="3.50.30.40">
    <property type="entry name" value="Ribonuclease E inhibitor RraA/RraA-like"/>
    <property type="match status" value="1"/>
</dbReference>
<dbReference type="PANTHER" id="PTHR33254:SF28">
    <property type="entry name" value="4-HYDROXY-4-METHYL-2-OXOGLUTARATE ALDOLASE"/>
    <property type="match status" value="1"/>
</dbReference>
<dbReference type="AlphaFoldDB" id="A0A0D0VQA2"/>
<dbReference type="GO" id="GO:0047443">
    <property type="term" value="F:4-hydroxy-4-methyl-2-oxoglutarate aldolase activity"/>
    <property type="evidence" value="ECO:0007669"/>
    <property type="project" value="TreeGrafter"/>
</dbReference>
<keyword evidence="1" id="KW-0479">Metal-binding</keyword>
<feature type="binding site" evidence="1">
    <location>
        <position position="119"/>
    </location>
    <ligand>
        <name>substrate</name>
    </ligand>
</feature>
<dbReference type="GO" id="GO:0008948">
    <property type="term" value="F:oxaloacetate decarboxylase activity"/>
    <property type="evidence" value="ECO:0007669"/>
    <property type="project" value="TreeGrafter"/>
</dbReference>
<gene>
    <name evidence="2" type="ORF">I312_01501</name>
</gene>
<proteinExistence type="predicted"/>
<sequence length="230" mass="24880">MASSKNILSRLAPYGACDVADALAKLKHPAGGFLSGLKLRGPDQNTKIIGRAHTVLFRANSVAPQKKGFKGHYIDSVTPGSVLFMSAPAHLPNAIYGGLMSMRAKTLGAVGTIVDGRLRDLAEHRHMKYPVFSRDVGITAGQEVCYSSEINVPVPLRSAHQPDVWINPGDIIVGDENGVACIPQELEDEVADLIPLLAERDRLSMEDLMAGMKAEDVFRNRRGTPSTKMH</sequence>
<dbReference type="HOGENOM" id="CLU_072626_0_1_1"/>
<dbReference type="Pfam" id="PF03737">
    <property type="entry name" value="RraA-like"/>
    <property type="match status" value="1"/>
</dbReference>
<dbReference type="EMBL" id="KN847975">
    <property type="protein sequence ID" value="KIR49346.1"/>
    <property type="molecule type" value="Genomic_DNA"/>
</dbReference>
<protein>
    <recommendedName>
        <fullName evidence="3">4-hydroxy-4-methyl-2-oxoglutarate aldolase</fullName>
    </recommendedName>
</protein>
<accession>A0A0D0VQA2</accession>
<dbReference type="PANTHER" id="PTHR33254">
    <property type="entry name" value="4-HYDROXY-4-METHYL-2-OXOGLUTARATE ALDOLASE 3-RELATED"/>
    <property type="match status" value="1"/>
</dbReference>
<feature type="binding site" evidence="1">
    <location>
        <begin position="97"/>
        <end position="100"/>
    </location>
    <ligand>
        <name>substrate</name>
    </ligand>
</feature>
<reference evidence="2" key="1">
    <citation type="submission" date="2015-01" db="EMBL/GenBank/DDBJ databases">
        <title>The Genome Sequence of Cryptococcus gattii CA1280.</title>
        <authorList>
            <consortium name="The Broad Institute Genomics Platform"/>
            <person name="Cuomo C."/>
            <person name="Litvintseva A."/>
            <person name="Chen Y."/>
            <person name="Heitman J."/>
            <person name="Sun S."/>
            <person name="Springer D."/>
            <person name="Dromer F."/>
            <person name="Young S."/>
            <person name="Zeng Q."/>
            <person name="Gargeya S."/>
            <person name="Abouelleil A."/>
            <person name="Alvarado L."/>
            <person name="Chapman S.B."/>
            <person name="Gainer-Dewar J."/>
            <person name="Goldberg J."/>
            <person name="Griggs A."/>
            <person name="Gujja S."/>
            <person name="Hansen M."/>
            <person name="Howarth C."/>
            <person name="Imamovic A."/>
            <person name="Larimer J."/>
            <person name="Murphy C."/>
            <person name="Naylor J."/>
            <person name="Pearson M."/>
            <person name="Priest M."/>
            <person name="Roberts A."/>
            <person name="Saif S."/>
            <person name="Shea T."/>
            <person name="Sykes S."/>
            <person name="Wortman J."/>
            <person name="Nusbaum C."/>
            <person name="Birren B."/>
        </authorList>
    </citation>
    <scope>NUCLEOTIDE SEQUENCE [LARGE SCALE GENOMIC DNA]</scope>
    <source>
        <strain evidence="2">CA1280</strain>
    </source>
</reference>
<dbReference type="InterPro" id="IPR005493">
    <property type="entry name" value="RraA/RraA-like"/>
</dbReference>
<keyword evidence="1" id="KW-0460">Magnesium</keyword>
<name>A0A0D0VQA2_CRYGA</name>
<evidence type="ECO:0000256" key="1">
    <source>
        <dbReference type="PIRSR" id="PIRSR605493-1"/>
    </source>
</evidence>
<dbReference type="InterPro" id="IPR036704">
    <property type="entry name" value="RraA/RraA-like_sf"/>
</dbReference>
<feature type="binding site" evidence="1">
    <location>
        <position position="120"/>
    </location>
    <ligand>
        <name>Mg(2+)</name>
        <dbReference type="ChEBI" id="CHEBI:18420"/>
    </ligand>
</feature>
<evidence type="ECO:0008006" key="3">
    <source>
        <dbReference type="Google" id="ProtNLM"/>
    </source>
</evidence>
<dbReference type="GO" id="GO:0046872">
    <property type="term" value="F:metal ion binding"/>
    <property type="evidence" value="ECO:0007669"/>
    <property type="project" value="UniProtKB-KW"/>
</dbReference>
<evidence type="ECO:0000313" key="2">
    <source>
        <dbReference type="EMBL" id="KIR49346.1"/>
    </source>
</evidence>
<dbReference type="SUPFAM" id="SSF89562">
    <property type="entry name" value="RraA-like"/>
    <property type="match status" value="1"/>
</dbReference>